<dbReference type="GO" id="GO:1901137">
    <property type="term" value="P:carbohydrate derivative biosynthetic process"/>
    <property type="evidence" value="ECO:0007669"/>
    <property type="project" value="UniProtKB-ARBA"/>
</dbReference>
<comment type="caution">
    <text evidence="5">The sequence shown here is derived from an EMBL/GenBank/DDBJ whole genome shotgun (WGS) entry which is preliminary data.</text>
</comment>
<dbReference type="Gene3D" id="3.40.50.2000">
    <property type="entry name" value="Glycogen Phosphorylase B"/>
    <property type="match status" value="2"/>
</dbReference>
<keyword evidence="2 5" id="KW-0808">Transferase</keyword>
<sequence>MKIVMTGGHHSSALPIIRELRKKDPDIKIYWFGHRHSMRGDRNDTLEYIEVTELGIPFFELKAGKFYKTFSVSHWIKIPLGFIQAFYLLMKIKPDLIFSFGGYLAVPVVVAGRALGIRSFTHEQTVVAGYANKLISLFSDKIFVSWKESVKYFPESKVVFSGLPLRESILYQNTSNFDLHNDMPTVLVIAGKTGSVKINNLIEENMERLLSRYNLIHQCGDHSEFKSYELLSNKYKKIQNKVYGNYFLRKFIFDNEIGEAYGKASVVVSRAGAHTVAELITLNKTCVLIPIPWVSHNEQYLNAKILEKKGIGVILEEDYLNGDTLLGAIESQLKKTNEDRHYSESVEKISTDPVQLLVDEILAYEKKKK</sequence>
<dbReference type="AlphaFoldDB" id="A0A3A4ZG32"/>
<organism evidence="5 6">
    <name type="scientific">candidate division WWE3 bacterium</name>
    <dbReference type="NCBI Taxonomy" id="2053526"/>
    <lineage>
        <taxon>Bacteria</taxon>
        <taxon>Katanobacteria</taxon>
    </lineage>
</organism>
<dbReference type="Pfam" id="PF03033">
    <property type="entry name" value="Glyco_transf_28"/>
    <property type="match status" value="1"/>
</dbReference>
<evidence type="ECO:0000256" key="2">
    <source>
        <dbReference type="ARBA" id="ARBA00022679"/>
    </source>
</evidence>
<name>A0A3A4ZG32_UNCKA</name>
<evidence type="ECO:0000259" key="4">
    <source>
        <dbReference type="Pfam" id="PF04101"/>
    </source>
</evidence>
<dbReference type="GO" id="GO:0005975">
    <property type="term" value="P:carbohydrate metabolic process"/>
    <property type="evidence" value="ECO:0007669"/>
    <property type="project" value="InterPro"/>
</dbReference>
<dbReference type="Pfam" id="PF04101">
    <property type="entry name" value="Glyco_tran_28_C"/>
    <property type="match status" value="1"/>
</dbReference>
<evidence type="ECO:0000259" key="3">
    <source>
        <dbReference type="Pfam" id="PF03033"/>
    </source>
</evidence>
<dbReference type="PANTHER" id="PTHR21015:SF22">
    <property type="entry name" value="GLYCOSYLTRANSFERASE"/>
    <property type="match status" value="1"/>
</dbReference>
<proteinExistence type="predicted"/>
<keyword evidence="1" id="KW-0328">Glycosyltransferase</keyword>
<accession>A0A3A4ZG32</accession>
<dbReference type="GO" id="GO:0016758">
    <property type="term" value="F:hexosyltransferase activity"/>
    <property type="evidence" value="ECO:0007669"/>
    <property type="project" value="InterPro"/>
</dbReference>
<reference evidence="5 6" key="1">
    <citation type="journal article" date="2017" name="ISME J.">
        <title>Energy and carbon metabolisms in a deep terrestrial subsurface fluid microbial community.</title>
        <authorList>
            <person name="Momper L."/>
            <person name="Jungbluth S.P."/>
            <person name="Lee M.D."/>
            <person name="Amend J.P."/>
        </authorList>
    </citation>
    <scope>NUCLEOTIDE SEQUENCE [LARGE SCALE GENOMIC DNA]</scope>
    <source>
        <strain evidence="5">SURF_46</strain>
    </source>
</reference>
<dbReference type="Proteomes" id="UP000265540">
    <property type="component" value="Unassembled WGS sequence"/>
</dbReference>
<dbReference type="PANTHER" id="PTHR21015">
    <property type="entry name" value="UDP-N-ACETYLGLUCOSAMINE--N-ACETYLMURAMYL-(PENTAPEPTIDE) PYROPHOSPHORYL-UNDECAPRENOL N-ACETYLGLUCOSAMINE TRANSFERASE 1"/>
    <property type="match status" value="1"/>
</dbReference>
<evidence type="ECO:0000313" key="5">
    <source>
        <dbReference type="EMBL" id="RJR28081.1"/>
    </source>
</evidence>
<evidence type="ECO:0000256" key="1">
    <source>
        <dbReference type="ARBA" id="ARBA00022676"/>
    </source>
</evidence>
<protein>
    <submittedName>
        <fullName evidence="5">UDP-N-acetylglucosamine--N-acetylmuramyl-(Pentapeptide) pyrophosphoryl-undecaprenol N-acetylglucosamine transferase</fullName>
    </submittedName>
</protein>
<dbReference type="EMBL" id="QZJF01000004">
    <property type="protein sequence ID" value="RJR28081.1"/>
    <property type="molecule type" value="Genomic_DNA"/>
</dbReference>
<gene>
    <name evidence="5" type="ORF">C4561_00385</name>
</gene>
<feature type="domain" description="Glycosyl transferase family 28 C-terminal" evidence="4">
    <location>
        <begin position="185"/>
        <end position="338"/>
    </location>
</feature>
<dbReference type="InterPro" id="IPR004276">
    <property type="entry name" value="GlycoTrans_28_N"/>
</dbReference>
<evidence type="ECO:0000313" key="6">
    <source>
        <dbReference type="Proteomes" id="UP000265540"/>
    </source>
</evidence>
<dbReference type="CDD" id="cd03785">
    <property type="entry name" value="GT28_MurG"/>
    <property type="match status" value="1"/>
</dbReference>
<feature type="domain" description="Glycosyltransferase family 28 N-terminal" evidence="3">
    <location>
        <begin position="6"/>
        <end position="143"/>
    </location>
</feature>
<dbReference type="InterPro" id="IPR007235">
    <property type="entry name" value="Glyco_trans_28_C"/>
</dbReference>
<dbReference type="SUPFAM" id="SSF53756">
    <property type="entry name" value="UDP-Glycosyltransferase/glycogen phosphorylase"/>
    <property type="match status" value="1"/>
</dbReference>